<protein>
    <submittedName>
        <fullName evidence="2">Uncharacterized protein</fullName>
    </submittedName>
</protein>
<evidence type="ECO:0000313" key="2">
    <source>
        <dbReference type="EMBL" id="ORC92817.1"/>
    </source>
</evidence>
<feature type="coiled-coil region" evidence="1">
    <location>
        <begin position="155"/>
        <end position="260"/>
    </location>
</feature>
<name>A0A1X0P797_9TRYP</name>
<feature type="coiled-coil region" evidence="1">
    <location>
        <begin position="91"/>
        <end position="118"/>
    </location>
</feature>
<dbReference type="OrthoDB" id="247990at2759"/>
<keyword evidence="1" id="KW-0175">Coiled coil</keyword>
<feature type="coiled-coil region" evidence="1">
    <location>
        <begin position="826"/>
        <end position="853"/>
    </location>
</feature>
<reference evidence="2 3" key="1">
    <citation type="submission" date="2017-03" db="EMBL/GenBank/DDBJ databases">
        <title>An alternative strategy for trypanosome survival in the mammalian bloodstream revealed through genome and transcriptome analysis of the ubiquitous bovine parasite Trypanosoma (Megatrypanum) theileri.</title>
        <authorList>
            <person name="Kelly S."/>
            <person name="Ivens A."/>
            <person name="Mott A."/>
            <person name="O'Neill E."/>
            <person name="Emms D."/>
            <person name="Macleod O."/>
            <person name="Voorheis P."/>
            <person name="Matthews J."/>
            <person name="Matthews K."/>
            <person name="Carrington M."/>
        </authorList>
    </citation>
    <scope>NUCLEOTIDE SEQUENCE [LARGE SCALE GENOMIC DNA]</scope>
    <source>
        <strain evidence="2">Edinburgh</strain>
    </source>
</reference>
<feature type="coiled-coil region" evidence="1">
    <location>
        <begin position="630"/>
        <end position="782"/>
    </location>
</feature>
<dbReference type="EMBL" id="NBCO01000002">
    <property type="protein sequence ID" value="ORC92817.1"/>
    <property type="molecule type" value="Genomic_DNA"/>
</dbReference>
<feature type="coiled-coil region" evidence="1">
    <location>
        <begin position="315"/>
        <end position="367"/>
    </location>
</feature>
<organism evidence="2 3">
    <name type="scientific">Trypanosoma theileri</name>
    <dbReference type="NCBI Taxonomy" id="67003"/>
    <lineage>
        <taxon>Eukaryota</taxon>
        <taxon>Discoba</taxon>
        <taxon>Euglenozoa</taxon>
        <taxon>Kinetoplastea</taxon>
        <taxon>Metakinetoplastina</taxon>
        <taxon>Trypanosomatida</taxon>
        <taxon>Trypanosomatidae</taxon>
        <taxon>Trypanosoma</taxon>
    </lineage>
</organism>
<keyword evidence="3" id="KW-1185">Reference proteome</keyword>
<comment type="caution">
    <text evidence="2">The sequence shown here is derived from an EMBL/GenBank/DDBJ whole genome shotgun (WGS) entry which is preliminary data.</text>
</comment>
<gene>
    <name evidence="2" type="ORF">TM35_000021430</name>
</gene>
<proteinExistence type="predicted"/>
<dbReference type="Gene3D" id="1.20.5.170">
    <property type="match status" value="1"/>
</dbReference>
<accession>A0A1X0P797</accession>
<dbReference type="GeneID" id="39981241"/>
<feature type="coiled-coil region" evidence="1">
    <location>
        <begin position="527"/>
        <end position="554"/>
    </location>
</feature>
<dbReference type="Proteomes" id="UP000192257">
    <property type="component" value="Unassembled WGS sequence"/>
</dbReference>
<evidence type="ECO:0000313" key="3">
    <source>
        <dbReference type="Proteomes" id="UP000192257"/>
    </source>
</evidence>
<sequence length="1121" mass="130799">MNFSVLDAVLNDDEEWFNIPPVVRNFLRQLSNEVQNNRITCDSLLQNTHEHDKLLKGIVSKQMEREFEITKTVLSLQQERQESEVGFRDIVENLRDQMRHINEENQQTRERIRQIEEKEHQTIATLSSLRLQSNNLSKTVNQRLIEFETLLHKGLESLSNDLGELNKETQLLSEKQDNTVLESRKELERFNVALQQLCDAISEEVDNLRIQIHDHEKRLIDIKEFTHEDKVKDEKQVKAYVRLREKLSDLINTIKQVETSSDDRFESVFATLAKLQSLTDKFAIFFQQRGDDHSSLKTILEETREMQHVLGDELRRNLDEQSKKNRKEMESLKEDIIDLKNSKDGFINLLNEENATTKSDIDDMRQRLDTLKCLIPKSNMKEEIETLIDAAMEKGKMVQEEMHKEFQRSISYQEKNTEEELKYLKTRIIELEKKYEHSLTTLKSSNNDDIEGTLQLLMKQVKNMKGALDSLREDVDTVNDTVKNYQEKSILTLNSHKETQVNSLLNHIQGMIDYVSKSEFIEMTISIEEIKRKFSTFENQLNNMMQDVSRFENQTKEIPKTYQGYIEVVERKLSPALIELDVLRKRMASLEIKPKLTEPREDLRISSTTVPEEEDDLDGLRLKLGHNQILQSTQRQIQAVDVRLDSLQTLVQSLERKVGSLSRELTTVSEITTSLGEQEQQKDHTMRNELKHILTQLQNIKDEIEATDKKVESNQKFIQNISTNTKSLEEALETISNEIVGLEKDLKDCVKISSVEWNDIWNKNLTSLNNNSNDKLNKLSNDLETLAPLRRVIETEEMLLQMRKEQEELASRLDKREKIMMENTEFESLYQNNKEINQLLSSVENRVKSLEEELYKDQKHVLTNVNSTLSSLALRIQSCETNLNQFQTSELSTRRPLDEDNKLSQTVDALKERLIQLESSIISLRKIDENSVSNINISLLMDRLKSLENDLLTCKTDVKEGYKDVSLCKERIKQLEEQIASCKDEKEKKHSFSIDSDAVVVVPKDSPFNTTLTEVMERLSKFEVTVEEIKQVLLSQRNDLQSMYTKCQLDARFESFWASVIALLTRKEDQETVDQKVAELRRSLTDDVRLQINHTVRELRRAIDECVRVKEVRELVKSINE</sequence>
<dbReference type="RefSeq" id="XP_028886883.1">
    <property type="nucleotide sequence ID" value="XM_029021461.1"/>
</dbReference>
<evidence type="ECO:0000256" key="1">
    <source>
        <dbReference type="SAM" id="Coils"/>
    </source>
</evidence>
<feature type="coiled-coil region" evidence="1">
    <location>
        <begin position="414"/>
        <end position="488"/>
    </location>
</feature>
<dbReference type="AlphaFoldDB" id="A0A1X0P797"/>
<dbReference type="VEuPathDB" id="TriTrypDB:TM35_000021430"/>